<evidence type="ECO:0000313" key="1">
    <source>
        <dbReference type="Proteomes" id="UP000887565"/>
    </source>
</evidence>
<dbReference type="WBParaSite" id="nRc.2.0.1.t44787-RA">
    <property type="protein sequence ID" value="nRc.2.0.1.t44787-RA"/>
    <property type="gene ID" value="nRc.2.0.1.g44787"/>
</dbReference>
<dbReference type="Proteomes" id="UP000887565">
    <property type="component" value="Unplaced"/>
</dbReference>
<name>A0A915L2R9_ROMCU</name>
<protein>
    <submittedName>
        <fullName evidence="2">Peptidase A2 domain-containing protein</fullName>
    </submittedName>
</protein>
<dbReference type="CDD" id="cd00303">
    <property type="entry name" value="retropepsin_like"/>
    <property type="match status" value="1"/>
</dbReference>
<dbReference type="AlphaFoldDB" id="A0A915L2R9"/>
<evidence type="ECO:0000313" key="2">
    <source>
        <dbReference type="WBParaSite" id="nRc.2.0.1.t44787-RA"/>
    </source>
</evidence>
<reference evidence="2" key="1">
    <citation type="submission" date="2022-11" db="UniProtKB">
        <authorList>
            <consortium name="WormBaseParasite"/>
        </authorList>
    </citation>
    <scope>IDENTIFICATION</scope>
</reference>
<keyword evidence="1" id="KW-1185">Reference proteome</keyword>
<proteinExistence type="predicted"/>
<dbReference type="InterPro" id="IPR021109">
    <property type="entry name" value="Peptidase_aspartic_dom_sf"/>
</dbReference>
<dbReference type="SUPFAM" id="SSF50630">
    <property type="entry name" value="Acid proteases"/>
    <property type="match status" value="1"/>
</dbReference>
<accession>A0A915L2R9</accession>
<sequence length="239" mass="26196">MAFGSNGKMLNKTTTKISVLKPILLSPCQPTSGSTLMISVANVIGDHAMEGYPKEVLTIPVAQGTIFMKIPIKIGAIKAHALINTGAQCSILSSGLVKRALDKQSLQLLICGKIKVADGTIVNAHSPVVVTMESAFREHMIKCIILDNDSNDQCIISTDFLMHPDIHMILNFKDNYVEIQDVKLPLKVMASVGSQTEFFLKDAKDNVLEEIPEEERVSFYDDKSDTFSQSEEIEAQQAV</sequence>
<dbReference type="Gene3D" id="2.40.70.10">
    <property type="entry name" value="Acid Proteases"/>
    <property type="match status" value="1"/>
</dbReference>
<organism evidence="1 2">
    <name type="scientific">Romanomermis culicivorax</name>
    <name type="common">Nematode worm</name>
    <dbReference type="NCBI Taxonomy" id="13658"/>
    <lineage>
        <taxon>Eukaryota</taxon>
        <taxon>Metazoa</taxon>
        <taxon>Ecdysozoa</taxon>
        <taxon>Nematoda</taxon>
        <taxon>Enoplea</taxon>
        <taxon>Dorylaimia</taxon>
        <taxon>Mermithida</taxon>
        <taxon>Mermithoidea</taxon>
        <taxon>Mermithidae</taxon>
        <taxon>Romanomermis</taxon>
    </lineage>
</organism>